<dbReference type="SUPFAM" id="SSF49899">
    <property type="entry name" value="Concanavalin A-like lectins/glucanases"/>
    <property type="match status" value="1"/>
</dbReference>
<evidence type="ECO:0000313" key="4">
    <source>
        <dbReference type="Proteomes" id="UP000235728"/>
    </source>
</evidence>
<comment type="caution">
    <text evidence="3">The sequence shown here is derived from an EMBL/GenBank/DDBJ whole genome shotgun (WGS) entry which is preliminary data.</text>
</comment>
<dbReference type="InterPro" id="IPR000250">
    <property type="entry name" value="Peptidase_G1"/>
</dbReference>
<evidence type="ECO:0000256" key="1">
    <source>
        <dbReference type="PIRSR" id="PIRSR600250-50"/>
    </source>
</evidence>
<dbReference type="PANTHER" id="PTHR37536:SF1">
    <property type="entry name" value="ASPERGILLOPEPSIN, PUTAITVE (AFU_ORTHOLOGUE AFUA_7G01200)"/>
    <property type="match status" value="1"/>
</dbReference>
<proteinExistence type="predicted"/>
<dbReference type="GO" id="GO:0070007">
    <property type="term" value="F:glutamic-type endopeptidase activity"/>
    <property type="evidence" value="ECO:0007669"/>
    <property type="project" value="InterPro"/>
</dbReference>
<gene>
    <name evidence="3" type="primary">PRTA_1</name>
    <name evidence="3" type="ORF">BM221_010850</name>
</gene>
<dbReference type="GO" id="GO:0006508">
    <property type="term" value="P:proteolysis"/>
    <property type="evidence" value="ECO:0007669"/>
    <property type="project" value="InterPro"/>
</dbReference>
<dbReference type="InterPro" id="IPR013320">
    <property type="entry name" value="ConA-like_dom_sf"/>
</dbReference>
<dbReference type="Pfam" id="PF01828">
    <property type="entry name" value="Peptidase_A4"/>
    <property type="match status" value="1"/>
</dbReference>
<dbReference type="Proteomes" id="UP000235728">
    <property type="component" value="Unassembled WGS sequence"/>
</dbReference>
<accession>A0A2N6N7T8</accession>
<dbReference type="OMA" id="NVEWIVE"/>
<reference evidence="3 4" key="1">
    <citation type="journal article" date="2016" name="Appl. Microbiol. Biotechnol.">
        <title>Characterization of T-DNA insertion mutants with decreased virulence in the entomopathogenic fungus Beauveria bassiana JEF-007.</title>
        <authorList>
            <person name="Kim S."/>
            <person name="Lee S.J."/>
            <person name="Nai Y.S."/>
            <person name="Yu J.S."/>
            <person name="Lee M.R."/>
            <person name="Yang Y.T."/>
            <person name="Kim J.S."/>
        </authorList>
    </citation>
    <scope>NUCLEOTIDE SEQUENCE [LARGE SCALE GENOMIC DNA]</scope>
    <source>
        <strain evidence="3 4">JEF-007</strain>
    </source>
</reference>
<dbReference type="Gene3D" id="2.60.120.700">
    <property type="entry name" value="Peptidase G1"/>
    <property type="match status" value="1"/>
</dbReference>
<dbReference type="InterPro" id="IPR038656">
    <property type="entry name" value="Peptidase_G1_sf"/>
</dbReference>
<dbReference type="AlphaFoldDB" id="A0A2N6N7T8"/>
<feature type="region of interest" description="Disordered" evidence="2">
    <location>
        <begin position="48"/>
        <end position="69"/>
    </location>
</feature>
<sequence length="253" mass="27137">MPFRNYKPVNSHHLLVSLPSHDEVFSHLSSLATLAAAVPAVTRGVALRQREPSQKQRSHFKKPSSNVTETQYSGNWAGVVQIGNGYNHVQGTIVVPRVSGGADSAASAWVGIDGDTCQSAILQTGVSFYGDGSFDAWYEWIPDYSYSFSGIDISVGDSVKMYVDASSKTGGVAVLENLTTGQKVQHTFTSPPSTLCETNAEWIVEDFQSGNSQVPFADFDTITFTDASASGSQGSITPSGGTVIDLRTKRVRF</sequence>
<organism evidence="3 4">
    <name type="scientific">Beauveria bassiana</name>
    <name type="common">White muscardine disease fungus</name>
    <name type="synonym">Tritirachium shiotae</name>
    <dbReference type="NCBI Taxonomy" id="176275"/>
    <lineage>
        <taxon>Eukaryota</taxon>
        <taxon>Fungi</taxon>
        <taxon>Dikarya</taxon>
        <taxon>Ascomycota</taxon>
        <taxon>Pezizomycotina</taxon>
        <taxon>Sordariomycetes</taxon>
        <taxon>Hypocreomycetidae</taxon>
        <taxon>Hypocreales</taxon>
        <taxon>Cordycipitaceae</taxon>
        <taxon>Beauveria</taxon>
    </lineage>
</organism>
<dbReference type="EMBL" id="MRVG01000029">
    <property type="protein sequence ID" value="PMB63333.1"/>
    <property type="molecule type" value="Genomic_DNA"/>
</dbReference>
<dbReference type="PRINTS" id="PR00977">
    <property type="entry name" value="SCYTLDPTASE"/>
</dbReference>
<dbReference type="CDD" id="cd13426">
    <property type="entry name" value="Peptidase_G1"/>
    <property type="match status" value="1"/>
</dbReference>
<evidence type="ECO:0000256" key="2">
    <source>
        <dbReference type="SAM" id="MobiDB-lite"/>
    </source>
</evidence>
<protein>
    <submittedName>
        <fullName evidence="3">Aspergillopepsin-2</fullName>
    </submittedName>
</protein>
<feature type="active site" description="Proton acceptor" evidence="1">
    <location>
        <position position="205"/>
    </location>
</feature>
<name>A0A2N6N7T8_BEABA</name>
<dbReference type="PANTHER" id="PTHR37536">
    <property type="entry name" value="PUTATIVE (AFU_ORTHOLOGUE AFUA_3G02970)-RELATED"/>
    <property type="match status" value="1"/>
</dbReference>
<evidence type="ECO:0000313" key="3">
    <source>
        <dbReference type="EMBL" id="PMB63333.1"/>
    </source>
</evidence>